<feature type="transmembrane region" description="Helical" evidence="1">
    <location>
        <begin position="68"/>
        <end position="90"/>
    </location>
</feature>
<gene>
    <name evidence="2" type="ORF">G8759_03380</name>
</gene>
<keyword evidence="1" id="KW-0812">Transmembrane</keyword>
<dbReference type="Gene3D" id="1.25.40.20">
    <property type="entry name" value="Ankyrin repeat-containing domain"/>
    <property type="match status" value="1"/>
</dbReference>
<dbReference type="AlphaFoldDB" id="A0A6G9AHH5"/>
<keyword evidence="3" id="KW-1185">Reference proteome</keyword>
<proteinExistence type="predicted"/>
<accession>A0A6G9AHH5</accession>
<dbReference type="EMBL" id="CP050063">
    <property type="protein sequence ID" value="QIP11735.1"/>
    <property type="molecule type" value="Genomic_DNA"/>
</dbReference>
<sequence>MSLKTITLINWSLLVIYGLVLTISVLTLKQSGTDAAGRGIATAYLFFGFILLGVVLLINFLPFYFSRIAVLILLILPAFGGVGTLISQLITSQKSQKDQMGRIDGSFYFHDTERQQIAQAIYERDKSRLQALLEQPVPKLNESGEDHVTLLDFATVQGVLAGNPEELLPYLELLMNKGATIETADTLHVPTHALVIRECSIGFLEWFLQKGANPNAKHPKRENAAILFAIMDCPIDRLEKLKSLLKHGADPNVIYPAKASSWLAGHSALLAAARMDLWDSCILLLENGAEPAVEGPQHLIFQEFIHRRAEIYDAEGSTPDTFTTLIKSLKK</sequence>
<evidence type="ECO:0000313" key="2">
    <source>
        <dbReference type="EMBL" id="QIP11735.1"/>
    </source>
</evidence>
<dbReference type="KEGG" id="spib:G8759_03380"/>
<keyword evidence="1" id="KW-0472">Membrane</keyword>
<feature type="transmembrane region" description="Helical" evidence="1">
    <location>
        <begin position="40"/>
        <end position="62"/>
    </location>
</feature>
<dbReference type="Proteomes" id="UP000501802">
    <property type="component" value="Chromosome"/>
</dbReference>
<dbReference type="InterPro" id="IPR036770">
    <property type="entry name" value="Ankyrin_rpt-contain_sf"/>
</dbReference>
<feature type="transmembrane region" description="Helical" evidence="1">
    <location>
        <begin position="6"/>
        <end position="28"/>
    </location>
</feature>
<keyword evidence="1" id="KW-1133">Transmembrane helix</keyword>
<dbReference type="SUPFAM" id="SSF48403">
    <property type="entry name" value="Ankyrin repeat"/>
    <property type="match status" value="1"/>
</dbReference>
<name>A0A6G9AHH5_9BACT</name>
<evidence type="ECO:0000313" key="3">
    <source>
        <dbReference type="Proteomes" id="UP000501802"/>
    </source>
</evidence>
<dbReference type="RefSeq" id="WP_167205205.1">
    <property type="nucleotide sequence ID" value="NZ_CP050063.1"/>
</dbReference>
<organism evidence="2 3">
    <name type="scientific">Spirosoma aureum</name>
    <dbReference type="NCBI Taxonomy" id="2692134"/>
    <lineage>
        <taxon>Bacteria</taxon>
        <taxon>Pseudomonadati</taxon>
        <taxon>Bacteroidota</taxon>
        <taxon>Cytophagia</taxon>
        <taxon>Cytophagales</taxon>
        <taxon>Cytophagaceae</taxon>
        <taxon>Spirosoma</taxon>
    </lineage>
</organism>
<reference evidence="2 3" key="1">
    <citation type="submission" date="2020-03" db="EMBL/GenBank/DDBJ databases">
        <authorList>
            <person name="Kim M.K."/>
        </authorList>
    </citation>
    <scope>NUCLEOTIDE SEQUENCE [LARGE SCALE GENOMIC DNA]</scope>
    <source>
        <strain evidence="2 3">BT328</strain>
    </source>
</reference>
<protein>
    <submittedName>
        <fullName evidence="2">Uncharacterized protein</fullName>
    </submittedName>
</protein>
<evidence type="ECO:0000256" key="1">
    <source>
        <dbReference type="SAM" id="Phobius"/>
    </source>
</evidence>